<feature type="disulfide bond" description="Redox-active" evidence="8">
    <location>
        <begin position="41"/>
        <end position="46"/>
    </location>
</feature>
<feature type="binding site" evidence="7">
    <location>
        <begin position="178"/>
        <end position="185"/>
    </location>
    <ligand>
        <name>NAD(+)</name>
        <dbReference type="ChEBI" id="CHEBI:57540"/>
    </ligand>
</feature>
<dbReference type="RefSeq" id="WP_129646027.1">
    <property type="nucleotide sequence ID" value="NZ_LR215037.1"/>
</dbReference>
<dbReference type="InterPro" id="IPR016156">
    <property type="entry name" value="FAD/NAD-linked_Rdtase_dimer_sf"/>
</dbReference>
<reference evidence="11 12" key="1">
    <citation type="submission" date="2019-01" db="EMBL/GenBank/DDBJ databases">
        <authorList>
            <consortium name="Pathogen Informatics"/>
        </authorList>
    </citation>
    <scope>NUCLEOTIDE SEQUENCE [LARGE SCALE GENOMIC DNA]</scope>
    <source>
        <strain evidence="11 12">NCTC10168</strain>
    </source>
</reference>
<keyword evidence="12" id="KW-1185">Reference proteome</keyword>
<dbReference type="Gene3D" id="3.30.390.30">
    <property type="match status" value="1"/>
</dbReference>
<evidence type="ECO:0000256" key="6">
    <source>
        <dbReference type="PIRSR" id="PIRSR000350-2"/>
    </source>
</evidence>
<feature type="binding site" evidence="7">
    <location>
        <position position="50"/>
    </location>
    <ligand>
        <name>FAD</name>
        <dbReference type="ChEBI" id="CHEBI:57692"/>
    </ligand>
</feature>
<dbReference type="PANTHER" id="PTHR22912">
    <property type="entry name" value="DISULFIDE OXIDOREDUCTASE"/>
    <property type="match status" value="1"/>
</dbReference>
<dbReference type="Proteomes" id="UP000290243">
    <property type="component" value="Chromosome"/>
</dbReference>
<feature type="domain" description="FAD/NAD(P)-binding" evidence="10">
    <location>
        <begin position="4"/>
        <end position="317"/>
    </location>
</feature>
<dbReference type="EC" id="1.8.1.4" evidence="11"/>
<feature type="binding site" evidence="7">
    <location>
        <position position="302"/>
    </location>
    <ligand>
        <name>FAD</name>
        <dbReference type="ChEBI" id="CHEBI:57692"/>
    </ligand>
</feature>
<feature type="binding site" evidence="7">
    <location>
        <position position="201"/>
    </location>
    <ligand>
        <name>NAD(+)</name>
        <dbReference type="ChEBI" id="CHEBI:57540"/>
    </ligand>
</feature>
<dbReference type="SUPFAM" id="SSF51905">
    <property type="entry name" value="FAD/NAD(P)-binding domain"/>
    <property type="match status" value="1"/>
</dbReference>
<dbReference type="InterPro" id="IPR004099">
    <property type="entry name" value="Pyr_nucl-diS_OxRdtase_dimer"/>
</dbReference>
<evidence type="ECO:0000256" key="4">
    <source>
        <dbReference type="ARBA" id="ARBA00023002"/>
    </source>
</evidence>
<evidence type="ECO:0000259" key="9">
    <source>
        <dbReference type="Pfam" id="PF02852"/>
    </source>
</evidence>
<dbReference type="Pfam" id="PF02852">
    <property type="entry name" value="Pyr_redox_dim"/>
    <property type="match status" value="1"/>
</dbReference>
<dbReference type="KEGG" id="mmau:NCTC10168_00067"/>
<comment type="similarity">
    <text evidence="1">Belongs to the class-I pyridine nucleotide-disulfide oxidoreductase family.</text>
</comment>
<feature type="binding site" evidence="7">
    <location>
        <position position="113"/>
    </location>
    <ligand>
        <name>FAD</name>
        <dbReference type="ChEBI" id="CHEBI:57692"/>
    </ligand>
</feature>
<dbReference type="EMBL" id="LR215037">
    <property type="protein sequence ID" value="VEU75158.1"/>
    <property type="molecule type" value="Genomic_DNA"/>
</dbReference>
<evidence type="ECO:0000256" key="2">
    <source>
        <dbReference type="ARBA" id="ARBA00022630"/>
    </source>
</evidence>
<feature type="binding site" evidence="7">
    <location>
        <position position="263"/>
    </location>
    <ligand>
        <name>NAD(+)</name>
        <dbReference type="ChEBI" id="CHEBI:57540"/>
    </ligand>
</feature>
<dbReference type="InterPro" id="IPR036188">
    <property type="entry name" value="FAD/NAD-bd_sf"/>
</dbReference>
<dbReference type="PRINTS" id="PR00368">
    <property type="entry name" value="FADPNR"/>
</dbReference>
<feature type="domain" description="Pyridine nucleotide-disulphide oxidoreductase dimerisation" evidence="9">
    <location>
        <begin position="339"/>
        <end position="446"/>
    </location>
</feature>
<dbReference type="PIRSF" id="PIRSF000350">
    <property type="entry name" value="Mercury_reductase_MerA"/>
    <property type="match status" value="1"/>
</dbReference>
<dbReference type="SUPFAM" id="SSF55424">
    <property type="entry name" value="FAD/NAD-linked reductases, dimerisation (C-terminal) domain"/>
    <property type="match status" value="1"/>
</dbReference>
<feature type="active site" description="Proton acceptor" evidence="6">
    <location>
        <position position="439"/>
    </location>
</feature>
<keyword evidence="3 7" id="KW-0274">FAD</keyword>
<evidence type="ECO:0000259" key="10">
    <source>
        <dbReference type="Pfam" id="PF07992"/>
    </source>
</evidence>
<dbReference type="InterPro" id="IPR050151">
    <property type="entry name" value="Class-I_Pyr_Nuc-Dis_Oxidored"/>
</dbReference>
<dbReference type="Gene3D" id="3.50.50.60">
    <property type="entry name" value="FAD/NAD(P)-binding domain"/>
    <property type="match status" value="2"/>
</dbReference>
<evidence type="ECO:0000313" key="11">
    <source>
        <dbReference type="EMBL" id="VEU75158.1"/>
    </source>
</evidence>
<keyword evidence="4 11" id="KW-0560">Oxidoreductase</keyword>
<evidence type="ECO:0000256" key="1">
    <source>
        <dbReference type="ARBA" id="ARBA00007532"/>
    </source>
</evidence>
<dbReference type="GO" id="GO:0050660">
    <property type="term" value="F:flavin adenine dinucleotide binding"/>
    <property type="evidence" value="ECO:0007669"/>
    <property type="project" value="TreeGrafter"/>
</dbReference>
<keyword evidence="7" id="KW-0547">Nucleotide-binding</keyword>
<dbReference type="AlphaFoldDB" id="A0A449B3N9"/>
<dbReference type="OrthoDB" id="9807946at2"/>
<dbReference type="PRINTS" id="PR00411">
    <property type="entry name" value="PNDRDTASEI"/>
</dbReference>
<name>A0A449B3N9_9BACT</name>
<dbReference type="InterPro" id="IPR001100">
    <property type="entry name" value="Pyr_nuc-diS_OxRdtase"/>
</dbReference>
<keyword evidence="2" id="KW-0285">Flavoprotein</keyword>
<evidence type="ECO:0000256" key="7">
    <source>
        <dbReference type="PIRSR" id="PIRSR000350-3"/>
    </source>
</evidence>
<evidence type="ECO:0000313" key="12">
    <source>
        <dbReference type="Proteomes" id="UP000290243"/>
    </source>
</evidence>
<sequence>MKKFDIVVLGAGPGGYSLANILSSNGKKVALIEKKHFGGTCVNEGCISTKTLIKSAKVFENIKSAKEYGLISEKNDFNFQAIQERRINNKNLLNGAIKNSIIDAGVEILFGEGEVIDKNTLIVNGEKINTDILVLATGARSRELDIKGFKEAKDNGILINSTDAMSLSKKPDSLTIIGSGPVALEFAYFYSTFGTKVTIVEANKFMSNFDIDLQTKVKEYILDRNIEIIENAKIQEINDNALIIKQGDEIKEIVSSYILSAVGRVANTESFKKLNLELNPNGSVKVNQYMETSIQNVYALGDVTGIMMLSTFAYKSGDVIAKRILNKEALKEVVNPKLIPWSVYLNPEFSGVGYTEQELKDKNVDYAVVNVPTAALPRAHADNLDKKTGFIKMLVDKKTDKLLGAFMFVEGSHLIINELALAMSKDITFTQLQEHPFTHPTISEAVYYGSRGYTFSKK</sequence>
<dbReference type="PANTHER" id="PTHR22912:SF217">
    <property type="entry name" value="DIHYDROLIPOYL DEHYDROGENASE"/>
    <property type="match status" value="1"/>
</dbReference>
<evidence type="ECO:0000256" key="5">
    <source>
        <dbReference type="ARBA" id="ARBA00023027"/>
    </source>
</evidence>
<evidence type="ECO:0000256" key="8">
    <source>
        <dbReference type="PIRSR" id="PIRSR000350-4"/>
    </source>
</evidence>
<protein>
    <submittedName>
        <fullName evidence="11">Thioredoxin reductase</fullName>
        <ecNumber evidence="11">1.8.1.4</ecNumber>
    </submittedName>
</protein>
<dbReference type="GO" id="GO:0006103">
    <property type="term" value="P:2-oxoglutarate metabolic process"/>
    <property type="evidence" value="ECO:0007669"/>
    <property type="project" value="TreeGrafter"/>
</dbReference>
<organism evidence="11 12">
    <name type="scientific">Mycoplasmopsis maculosa</name>
    <dbReference type="NCBI Taxonomy" id="114885"/>
    <lineage>
        <taxon>Bacteria</taxon>
        <taxon>Bacillati</taxon>
        <taxon>Mycoplasmatota</taxon>
        <taxon>Mycoplasmoidales</taxon>
        <taxon>Metamycoplasmataceae</taxon>
        <taxon>Mycoplasmopsis</taxon>
    </lineage>
</organism>
<proteinExistence type="inferred from homology"/>
<dbReference type="NCBIfam" id="NF004945">
    <property type="entry name" value="PRK06292.2-3"/>
    <property type="match status" value="1"/>
</dbReference>
<keyword evidence="5 7" id="KW-0520">NAD</keyword>
<dbReference type="FunFam" id="3.30.390.30:FF:000001">
    <property type="entry name" value="Dihydrolipoyl dehydrogenase"/>
    <property type="match status" value="1"/>
</dbReference>
<evidence type="ECO:0000256" key="3">
    <source>
        <dbReference type="ARBA" id="ARBA00022827"/>
    </source>
</evidence>
<dbReference type="InterPro" id="IPR023753">
    <property type="entry name" value="FAD/NAD-binding_dom"/>
</dbReference>
<dbReference type="Pfam" id="PF07992">
    <property type="entry name" value="Pyr_redox_2"/>
    <property type="match status" value="1"/>
</dbReference>
<gene>
    <name evidence="11" type="primary">trxB_1</name>
    <name evidence="11" type="ORF">NCTC10168_00067</name>
</gene>
<comment type="cofactor">
    <cofactor evidence="7">
        <name>FAD</name>
        <dbReference type="ChEBI" id="CHEBI:57692"/>
    </cofactor>
    <text evidence="7">Binds 1 FAD per subunit.</text>
</comment>
<accession>A0A449B3N9</accession>
<dbReference type="GO" id="GO:0004148">
    <property type="term" value="F:dihydrolipoyl dehydrogenase (NADH) activity"/>
    <property type="evidence" value="ECO:0007669"/>
    <property type="project" value="UniProtKB-EC"/>
</dbReference>